<reference evidence="4" key="1">
    <citation type="submission" date="2023-06" db="EMBL/GenBank/DDBJ databases">
        <authorList>
            <person name="Noh H."/>
        </authorList>
    </citation>
    <scope>NUCLEOTIDE SEQUENCE</scope>
    <source>
        <strain evidence="4">DUCC20226</strain>
    </source>
</reference>
<dbReference type="EMBL" id="JAUJFL010000001">
    <property type="protein sequence ID" value="KAK2614695.1"/>
    <property type="molecule type" value="Genomic_DNA"/>
</dbReference>
<dbReference type="Proteomes" id="UP001265746">
    <property type="component" value="Unassembled WGS sequence"/>
</dbReference>
<dbReference type="GO" id="GO:0016042">
    <property type="term" value="P:lipid catabolic process"/>
    <property type="evidence" value="ECO:0007669"/>
    <property type="project" value="InterPro"/>
</dbReference>
<feature type="compositionally biased region" description="Polar residues" evidence="2">
    <location>
        <begin position="26"/>
        <end position="39"/>
    </location>
</feature>
<protein>
    <submittedName>
        <fullName evidence="4">Uncharacterized protein</fullName>
    </submittedName>
</protein>
<dbReference type="InterPro" id="IPR005152">
    <property type="entry name" value="Lipase_secreted"/>
</dbReference>
<dbReference type="GO" id="GO:0004806">
    <property type="term" value="F:triacylglycerol lipase activity"/>
    <property type="evidence" value="ECO:0007669"/>
    <property type="project" value="InterPro"/>
</dbReference>
<organism evidence="4 5">
    <name type="scientific">Phomopsis amygdali</name>
    <name type="common">Fusicoccum amygdali</name>
    <dbReference type="NCBI Taxonomy" id="1214568"/>
    <lineage>
        <taxon>Eukaryota</taxon>
        <taxon>Fungi</taxon>
        <taxon>Dikarya</taxon>
        <taxon>Ascomycota</taxon>
        <taxon>Pezizomycotina</taxon>
        <taxon>Sordariomycetes</taxon>
        <taxon>Sordariomycetidae</taxon>
        <taxon>Diaporthales</taxon>
        <taxon>Diaporthaceae</taxon>
        <taxon>Diaporthe</taxon>
    </lineage>
</organism>
<evidence type="ECO:0000313" key="4">
    <source>
        <dbReference type="EMBL" id="KAK2614695.1"/>
    </source>
</evidence>
<gene>
    <name evidence="4" type="ORF">N8I77_001500</name>
</gene>
<name>A0AAD9SQT0_PHOAM</name>
<sequence>MLSYLSVVLTLTCLVSRSLASPTSSRQFSTVSKKQQGSGTPVAPIPPLQDPWYTAPDGFETAKPGDILRIREAPGNLTSLASNCSSAYNILYRTTNSQYKPDWAVTTVFVPVAVSPALLSYQIPYDSAWLDASPSYAFYTTDGTDSLSDISTGLSSGWFVNVPDYEGPFASFTAGVQSGHATIDSIRAAFNANETLGLDSGARFAMWGYSGGALASEWAAELAVQYAPEMNFSGAALGGLTPNVTSVLYTINKSNAIGLAPSSFLGLSSQYPAEREFLLSRLKTEGPFNATGFLAALNYTVSQASAVYAYQDIGDYFIGGIADITSPSIIGIIDKDGIMGYHGVPQMPIFAYKAIEDEISVIADTDALVDRYCNSKPRKSSPGDVCDYQISNADISRGVGANIFYQRNTAGTHGPENSNGRPRALLWLTSVLGGTYAQDYPVAGCSTQNVTIDLTSSTVKRKSPRNDHVRSWVDTA</sequence>
<comment type="caution">
    <text evidence="4">The sequence shown here is derived from an EMBL/GenBank/DDBJ whole genome shotgun (WGS) entry which is preliminary data.</text>
</comment>
<evidence type="ECO:0000313" key="5">
    <source>
        <dbReference type="Proteomes" id="UP001265746"/>
    </source>
</evidence>
<feature type="signal peptide" evidence="3">
    <location>
        <begin position="1"/>
        <end position="20"/>
    </location>
</feature>
<accession>A0AAD9SQT0</accession>
<proteinExistence type="predicted"/>
<keyword evidence="1" id="KW-0378">Hydrolase</keyword>
<dbReference type="Pfam" id="PF03583">
    <property type="entry name" value="LIP"/>
    <property type="match status" value="1"/>
</dbReference>
<feature type="region of interest" description="Disordered" evidence="2">
    <location>
        <begin position="26"/>
        <end position="47"/>
    </location>
</feature>
<evidence type="ECO:0000256" key="2">
    <source>
        <dbReference type="SAM" id="MobiDB-lite"/>
    </source>
</evidence>
<dbReference type="SUPFAM" id="SSF53474">
    <property type="entry name" value="alpha/beta-Hydrolases"/>
    <property type="match status" value="1"/>
</dbReference>
<keyword evidence="3" id="KW-0732">Signal</keyword>
<dbReference type="AlphaFoldDB" id="A0AAD9SQT0"/>
<evidence type="ECO:0000256" key="3">
    <source>
        <dbReference type="SAM" id="SignalP"/>
    </source>
</evidence>
<feature type="chain" id="PRO_5042230007" evidence="3">
    <location>
        <begin position="21"/>
        <end position="476"/>
    </location>
</feature>
<dbReference type="PANTHER" id="PTHR34853:SF5">
    <property type="entry name" value="LIP-DOMAIN-CONTAINING PROTEIN-RELATED"/>
    <property type="match status" value="1"/>
</dbReference>
<dbReference type="InterPro" id="IPR029058">
    <property type="entry name" value="AB_hydrolase_fold"/>
</dbReference>
<evidence type="ECO:0000256" key="1">
    <source>
        <dbReference type="ARBA" id="ARBA00022801"/>
    </source>
</evidence>
<dbReference type="Gene3D" id="1.10.260.130">
    <property type="match status" value="1"/>
</dbReference>
<dbReference type="Gene3D" id="3.40.50.1820">
    <property type="entry name" value="alpha/beta hydrolase"/>
    <property type="match status" value="1"/>
</dbReference>
<dbReference type="PANTHER" id="PTHR34853">
    <property type="match status" value="1"/>
</dbReference>
<keyword evidence="5" id="KW-1185">Reference proteome</keyword>